<dbReference type="OrthoDB" id="10264956at2759"/>
<dbReference type="Gene3D" id="3.30.200.40">
    <property type="entry name" value="Scavenger mRNA decapping enzyme, N-terminal domain"/>
    <property type="match status" value="1"/>
</dbReference>
<dbReference type="PANTHER" id="PTHR12978:SF0">
    <property type="entry name" value="M7GPPPX DIPHOSPHATASE"/>
    <property type="match status" value="1"/>
</dbReference>
<dbReference type="Gene3D" id="3.30.428.10">
    <property type="entry name" value="HIT-like"/>
    <property type="match status" value="1"/>
</dbReference>
<sequence length="319" mass="35970">MTSPPPPPVASLLPSFTPTRLLNTDQAGRRISLLGTISSTPALLLAERAAFSTTPSALPALTTTLTNIKNLGANDIYFWFLANTTPDPSIPDLKLNLIYPCTDAHIKKYSAQPLRMVTETPEIYAQYVRPFMQAKRDQGRLDWVFNIIEGRKEQEDVIYREHGEEGFLLLPDMNWDRKTVGSLHLLGLVERRDVWSVRDLRKGMVGWVSHMREKLLDATVGLYPEVERDQLKLYVHYQPTYYHFHIHIVHVSLEAGGTQATGKALGLENIISQLETLQGSDDAGMADVSLAYHLGEASELWEKIYLPLKEGRSVDLDKF</sequence>
<dbReference type="SUPFAM" id="SSF102860">
    <property type="entry name" value="mRNA decapping enzyme DcpS N-terminal domain"/>
    <property type="match status" value="1"/>
</dbReference>
<evidence type="ECO:0000313" key="4">
    <source>
        <dbReference type="Proteomes" id="UP000481861"/>
    </source>
</evidence>
<accession>A0A7C8MNE5</accession>
<evidence type="ECO:0000256" key="1">
    <source>
        <dbReference type="ARBA" id="ARBA00010208"/>
    </source>
</evidence>
<dbReference type="Proteomes" id="UP000481861">
    <property type="component" value="Unassembled WGS sequence"/>
</dbReference>
<dbReference type="SUPFAM" id="SSF54197">
    <property type="entry name" value="HIT-like"/>
    <property type="match status" value="1"/>
</dbReference>
<feature type="active site" description="Nucleophile" evidence="2">
    <location>
        <position position="245"/>
    </location>
</feature>
<dbReference type="InterPro" id="IPR036265">
    <property type="entry name" value="HIT-like_sf"/>
</dbReference>
<dbReference type="AlphaFoldDB" id="A0A7C8MNE5"/>
<dbReference type="Pfam" id="PF11969">
    <property type="entry name" value="DcpS_C"/>
    <property type="match status" value="1"/>
</dbReference>
<dbReference type="EMBL" id="JAADJZ010000007">
    <property type="protein sequence ID" value="KAF2873464.1"/>
    <property type="molecule type" value="Genomic_DNA"/>
</dbReference>
<protein>
    <submittedName>
        <fullName evidence="3">HIT-like domain-containing protein</fullName>
    </submittedName>
</protein>
<organism evidence="3 4">
    <name type="scientific">Massariosphaeria phaeospora</name>
    <dbReference type="NCBI Taxonomy" id="100035"/>
    <lineage>
        <taxon>Eukaryota</taxon>
        <taxon>Fungi</taxon>
        <taxon>Dikarya</taxon>
        <taxon>Ascomycota</taxon>
        <taxon>Pezizomycotina</taxon>
        <taxon>Dothideomycetes</taxon>
        <taxon>Pleosporomycetidae</taxon>
        <taxon>Pleosporales</taxon>
        <taxon>Pleosporales incertae sedis</taxon>
        <taxon>Massariosphaeria</taxon>
    </lineage>
</organism>
<dbReference type="FunFam" id="3.30.428.10:FF:000016">
    <property type="entry name" value="Scavenger mRNA decapping enzyme"/>
    <property type="match status" value="1"/>
</dbReference>
<comment type="caution">
    <text evidence="3">The sequence shown here is derived from an EMBL/GenBank/DDBJ whole genome shotgun (WGS) entry which is preliminary data.</text>
</comment>
<dbReference type="PIRSF" id="PIRSF028973">
    <property type="entry name" value="Scavenger_mRNA_decap_enz"/>
    <property type="match status" value="1"/>
</dbReference>
<dbReference type="GO" id="GO:0000340">
    <property type="term" value="F:RNA 7-methylguanosine cap binding"/>
    <property type="evidence" value="ECO:0007669"/>
    <property type="project" value="TreeGrafter"/>
</dbReference>
<name>A0A7C8MNE5_9PLEO</name>
<reference evidence="3 4" key="1">
    <citation type="submission" date="2020-01" db="EMBL/GenBank/DDBJ databases">
        <authorList>
            <consortium name="DOE Joint Genome Institute"/>
            <person name="Haridas S."/>
            <person name="Albert R."/>
            <person name="Binder M."/>
            <person name="Bloem J."/>
            <person name="Labutti K."/>
            <person name="Salamov A."/>
            <person name="Andreopoulos B."/>
            <person name="Baker S.E."/>
            <person name="Barry K."/>
            <person name="Bills G."/>
            <person name="Bluhm B.H."/>
            <person name="Cannon C."/>
            <person name="Castanera R."/>
            <person name="Culley D.E."/>
            <person name="Daum C."/>
            <person name="Ezra D."/>
            <person name="Gonzalez J.B."/>
            <person name="Henrissat B."/>
            <person name="Kuo A."/>
            <person name="Liang C."/>
            <person name="Lipzen A."/>
            <person name="Lutzoni F."/>
            <person name="Magnuson J."/>
            <person name="Mondo S."/>
            <person name="Nolan M."/>
            <person name="Ohm R."/>
            <person name="Pangilinan J."/>
            <person name="Park H.-J.H."/>
            <person name="Ramirez L."/>
            <person name="Alfaro M."/>
            <person name="Sun H."/>
            <person name="Tritt A."/>
            <person name="Yoshinaga Y."/>
            <person name="Zwiers L.-H.L."/>
            <person name="Turgeon B.G."/>
            <person name="Goodwin S.B."/>
            <person name="Spatafora J.W."/>
            <person name="Crous P.W."/>
            <person name="Grigoriev I.V."/>
        </authorList>
    </citation>
    <scope>NUCLEOTIDE SEQUENCE [LARGE SCALE GENOMIC DNA]</scope>
    <source>
        <strain evidence="3 4">CBS 611.86</strain>
    </source>
</reference>
<dbReference type="GO" id="GO:0000290">
    <property type="term" value="P:deadenylation-dependent decapping of nuclear-transcribed mRNA"/>
    <property type="evidence" value="ECO:0007669"/>
    <property type="project" value="InterPro"/>
</dbReference>
<gene>
    <name evidence="3" type="ORF">BDV95DRAFT_627382</name>
</gene>
<dbReference type="GO" id="GO:0000932">
    <property type="term" value="C:P-body"/>
    <property type="evidence" value="ECO:0007669"/>
    <property type="project" value="TreeGrafter"/>
</dbReference>
<evidence type="ECO:0000313" key="3">
    <source>
        <dbReference type="EMBL" id="KAF2873464.1"/>
    </source>
</evidence>
<evidence type="ECO:0000256" key="2">
    <source>
        <dbReference type="PIRSR" id="PIRSR028973-1"/>
    </source>
</evidence>
<dbReference type="Pfam" id="PF05652">
    <property type="entry name" value="DcpS"/>
    <property type="match status" value="1"/>
</dbReference>
<dbReference type="InterPro" id="IPR011145">
    <property type="entry name" value="Scavenger_mRNA_decap_enz_N"/>
</dbReference>
<dbReference type="GO" id="GO:0016787">
    <property type="term" value="F:hydrolase activity"/>
    <property type="evidence" value="ECO:0007669"/>
    <property type="project" value="InterPro"/>
</dbReference>
<keyword evidence="4" id="KW-1185">Reference proteome</keyword>
<dbReference type="InterPro" id="IPR008594">
    <property type="entry name" value="DcpS/DCS2"/>
</dbReference>
<dbReference type="GO" id="GO:0005634">
    <property type="term" value="C:nucleus"/>
    <property type="evidence" value="ECO:0007669"/>
    <property type="project" value="TreeGrafter"/>
</dbReference>
<proteinExistence type="inferred from homology"/>
<dbReference type="PANTHER" id="PTHR12978">
    <property type="entry name" value="HISTIDINE TRIAD HIT PROTEIN MEMBER"/>
    <property type="match status" value="1"/>
</dbReference>
<comment type="similarity">
    <text evidence="1">Belongs to the HIT family.</text>
</comment>